<dbReference type="RefSeq" id="WP_138943739.1">
    <property type="nucleotide sequence ID" value="NZ_CP045804.1"/>
</dbReference>
<accession>A0A857LHN3</accession>
<reference evidence="1" key="1">
    <citation type="journal article" date="2021" name="Nat. Microbiol.">
        <title>Cocultivation of an ultrasmall environmental parasitic bacterium with lytic ability against bacteria associated with wastewater foams.</title>
        <authorList>
            <person name="Batinovic S."/>
            <person name="Rose J.J.A."/>
            <person name="Ratcliffe J."/>
            <person name="Seviour R.J."/>
            <person name="Petrovski S."/>
        </authorList>
    </citation>
    <scope>NUCLEOTIDE SEQUENCE</scope>
    <source>
        <strain evidence="1">CON44</strain>
    </source>
</reference>
<dbReference type="EMBL" id="CP045810">
    <property type="protein sequence ID" value="QHN38071.1"/>
    <property type="molecule type" value="Genomic_DNA"/>
</dbReference>
<evidence type="ECO:0000313" key="1">
    <source>
        <dbReference type="EMBL" id="QHN38071.1"/>
    </source>
</evidence>
<organism evidence="1">
    <name type="scientific">Gordonia amarae</name>
    <dbReference type="NCBI Taxonomy" id="36821"/>
    <lineage>
        <taxon>Bacteria</taxon>
        <taxon>Bacillati</taxon>
        <taxon>Actinomycetota</taxon>
        <taxon>Actinomycetes</taxon>
        <taxon>Mycobacteriales</taxon>
        <taxon>Gordoniaceae</taxon>
        <taxon>Gordonia</taxon>
    </lineage>
</organism>
<protein>
    <submittedName>
        <fullName evidence="1">Uncharacterized protein</fullName>
    </submittedName>
</protein>
<proteinExistence type="predicted"/>
<gene>
    <name evidence="1" type="ORF">GII30_01705</name>
</gene>
<sequence length="161" mass="15671">MRVRRMVAGAAAVALAGGAAVAGAGVADAAPRGPVYFSAAGFNCAIAPSGNVGCDLNGSVPVQQSLGIGKVSIYLPFGVRQILIDSPWLPAHPGLGIGTPFTLPGGNPSIDKVGVPSGSGATSGSKVSYAGSSCSTGFHGSFSCVGPGGHGFSYYISIATS</sequence>
<dbReference type="AlphaFoldDB" id="A0A857LHN3"/>
<name>A0A857LHN3_9ACTN</name>